<sequence>MAMSGLIRLCRLTSVVSQYTVSSSVVRSRVYAGLRTKSKAVKSFNGKTLGFIHQYNVNLPDVPELTPSPAICKDPEVESGTLGSGKTMQPLDIKSRLDGYTVIHLSVKDFRTTENLETFWDSAYRLVGMTVRDAPPFTHRSDFIAYFKDKDERFFLLVDDINAASSDIVKNFLGAFRFFRECRLSSYSLEGIIATGTLSAMHLLNPSMIFDDFQKNERFSPSHDIIEDMDSIWRSIRDRRQSSHEGENVAFIHWQRDTIHKLYDWISLHPVYKKILQSLQDADALDAVTLLYSCFLCNLVPVYIHYEKEKDFAESLTAEGVLSKLDTFQSECWISSAVVDVQNDTVVVDILGTAPRYFNKELMQGSFGRSYKAADLVGGHRGHSVLRQGVYETELGRISSNWLDPSAAWFVSVGWDSCIDESTPISFLLVNIKNSVTGRRENDQLGVRPNELLFPN</sequence>
<dbReference type="Proteomes" id="UP000812287">
    <property type="component" value="Unassembled WGS sequence"/>
</dbReference>
<evidence type="ECO:0000313" key="2">
    <source>
        <dbReference type="EMBL" id="KAG7448239.1"/>
    </source>
</evidence>
<protein>
    <submittedName>
        <fullName evidence="2">Uncharacterized protein</fullName>
    </submittedName>
</protein>
<gene>
    <name evidence="2" type="ORF">BT62DRAFT_993072</name>
</gene>
<evidence type="ECO:0000256" key="1">
    <source>
        <dbReference type="SAM" id="SignalP"/>
    </source>
</evidence>
<reference evidence="2" key="1">
    <citation type="submission" date="2020-11" db="EMBL/GenBank/DDBJ databases">
        <title>Adaptations for nitrogen fixation in a non-lichenized fungal sporocarp promotes dispersal by wood-feeding termites.</title>
        <authorList>
            <consortium name="DOE Joint Genome Institute"/>
            <person name="Koch R.A."/>
            <person name="Yoon G."/>
            <person name="Arayal U."/>
            <person name="Lail K."/>
            <person name="Amirebrahimi M."/>
            <person name="Labutti K."/>
            <person name="Lipzen A."/>
            <person name="Riley R."/>
            <person name="Barry K."/>
            <person name="Henrissat B."/>
            <person name="Grigoriev I.V."/>
            <person name="Herr J.R."/>
            <person name="Aime M.C."/>
        </authorList>
    </citation>
    <scope>NUCLEOTIDE SEQUENCE</scope>
    <source>
        <strain evidence="2">MCA 3950</strain>
    </source>
</reference>
<accession>A0A9P7VWH7</accession>
<dbReference type="RefSeq" id="XP_043041739.1">
    <property type="nucleotide sequence ID" value="XM_043190379.1"/>
</dbReference>
<comment type="caution">
    <text evidence="2">The sequence shown here is derived from an EMBL/GenBank/DDBJ whole genome shotgun (WGS) entry which is preliminary data.</text>
</comment>
<organism evidence="2 3">
    <name type="scientific">Guyanagaster necrorhizus</name>
    <dbReference type="NCBI Taxonomy" id="856835"/>
    <lineage>
        <taxon>Eukaryota</taxon>
        <taxon>Fungi</taxon>
        <taxon>Dikarya</taxon>
        <taxon>Basidiomycota</taxon>
        <taxon>Agaricomycotina</taxon>
        <taxon>Agaricomycetes</taxon>
        <taxon>Agaricomycetidae</taxon>
        <taxon>Agaricales</taxon>
        <taxon>Marasmiineae</taxon>
        <taxon>Physalacriaceae</taxon>
        <taxon>Guyanagaster</taxon>
    </lineage>
</organism>
<feature type="signal peptide" evidence="1">
    <location>
        <begin position="1"/>
        <end position="17"/>
    </location>
</feature>
<keyword evidence="1" id="KW-0732">Signal</keyword>
<feature type="chain" id="PRO_5040141407" evidence="1">
    <location>
        <begin position="18"/>
        <end position="456"/>
    </location>
</feature>
<keyword evidence="3" id="KW-1185">Reference proteome</keyword>
<dbReference type="OrthoDB" id="5596319at2759"/>
<dbReference type="GeneID" id="66112676"/>
<proteinExistence type="predicted"/>
<dbReference type="AlphaFoldDB" id="A0A9P7VWH7"/>
<name>A0A9P7VWH7_9AGAR</name>
<evidence type="ECO:0000313" key="3">
    <source>
        <dbReference type="Proteomes" id="UP000812287"/>
    </source>
</evidence>
<dbReference type="EMBL" id="MU250530">
    <property type="protein sequence ID" value="KAG7448239.1"/>
    <property type="molecule type" value="Genomic_DNA"/>
</dbReference>